<organism evidence="2 3">
    <name type="scientific">Plectus sambesii</name>
    <dbReference type="NCBI Taxonomy" id="2011161"/>
    <lineage>
        <taxon>Eukaryota</taxon>
        <taxon>Metazoa</taxon>
        <taxon>Ecdysozoa</taxon>
        <taxon>Nematoda</taxon>
        <taxon>Chromadorea</taxon>
        <taxon>Plectida</taxon>
        <taxon>Plectina</taxon>
        <taxon>Plectoidea</taxon>
        <taxon>Plectidae</taxon>
        <taxon>Plectus</taxon>
    </lineage>
</organism>
<reference evidence="3" key="1">
    <citation type="submission" date="2022-11" db="UniProtKB">
        <authorList>
            <consortium name="WormBaseParasite"/>
        </authorList>
    </citation>
    <scope>IDENTIFICATION</scope>
</reference>
<sequence length="258" mass="27479">MATAACSESTAEYDGGGSGGGGDDESGSLMPHRRTSSTKLGDRAHEERDAAKMLSASMGATGSSSLFSPTKKKKGFLRVSSPTVNVESDKKENTVKSSSAEPAAPPSRRFVLPLFHSNQSTNSKRDRRSSADAQLKVPKMRVSAETPTPTSEGMSLFQRLTQGRSGSTSQANRTPTSPSKGMSRHLSDASDLRPHTSSSMRDRDVTLQTVDEIDSSNVFSLDPTPSPQPRATSRMSSLAVEKGMLAILYVVRMPPAIV</sequence>
<dbReference type="WBParaSite" id="PSAMB.scaffold624size45368.g7790.t1">
    <property type="protein sequence ID" value="PSAMB.scaffold624size45368.g7790.t1"/>
    <property type="gene ID" value="PSAMB.scaffold624size45368.g7790"/>
</dbReference>
<feature type="compositionally biased region" description="Polar residues" evidence="1">
    <location>
        <begin position="1"/>
        <end position="10"/>
    </location>
</feature>
<name>A0A914X3X3_9BILA</name>
<protein>
    <submittedName>
        <fullName evidence="3">Uncharacterized protein</fullName>
    </submittedName>
</protein>
<evidence type="ECO:0000256" key="1">
    <source>
        <dbReference type="SAM" id="MobiDB-lite"/>
    </source>
</evidence>
<feature type="compositionally biased region" description="Basic and acidic residues" evidence="1">
    <location>
        <begin position="40"/>
        <end position="51"/>
    </location>
</feature>
<dbReference type="AlphaFoldDB" id="A0A914X3X3"/>
<evidence type="ECO:0000313" key="2">
    <source>
        <dbReference type="Proteomes" id="UP000887566"/>
    </source>
</evidence>
<feature type="compositionally biased region" description="Polar residues" evidence="1">
    <location>
        <begin position="145"/>
        <end position="180"/>
    </location>
</feature>
<evidence type="ECO:0000313" key="3">
    <source>
        <dbReference type="WBParaSite" id="PSAMB.scaffold624size45368.g7790.t1"/>
    </source>
</evidence>
<feature type="compositionally biased region" description="Polar residues" evidence="1">
    <location>
        <begin position="58"/>
        <end position="68"/>
    </location>
</feature>
<accession>A0A914X3X3</accession>
<dbReference type="Proteomes" id="UP000887566">
    <property type="component" value="Unplaced"/>
</dbReference>
<keyword evidence="2" id="KW-1185">Reference proteome</keyword>
<proteinExistence type="predicted"/>
<feature type="compositionally biased region" description="Basic and acidic residues" evidence="1">
    <location>
        <begin position="185"/>
        <end position="205"/>
    </location>
</feature>
<feature type="region of interest" description="Disordered" evidence="1">
    <location>
        <begin position="1"/>
        <end position="205"/>
    </location>
</feature>